<reference evidence="1" key="1">
    <citation type="journal article" date="2000" name="Parasitology">
        <title>Monkeys of the rainforest in French Guiana are natural reservoirs for P. brasilianum/P. malariae malaria.</title>
        <authorList>
            <person name="Fandeur T."/>
            <person name="Volney B."/>
            <person name="Peneau C."/>
            <person name="de Thoisy B."/>
        </authorList>
    </citation>
    <scope>NUCLEOTIDE SEQUENCE</scope>
</reference>
<keyword evidence="1" id="KW-0477">Merozoite</keyword>
<proteinExistence type="predicted"/>
<dbReference type="EMBL" id="AF138881">
    <property type="protein sequence ID" value="AAD42067.1"/>
    <property type="molecule type" value="Genomic_DNA"/>
</dbReference>
<name>Q9Y1B6_PLAMA</name>
<sequence>FFVINSQCVTNEDYEQLIQKLGKLEELVVEGYNLFHKKKFALTDINKDGNTSTTDANNKDDSKVSSVTAKIGNFVSKVLNLNLPGYVQLTFSIRELITKYSGLKNLIEGYEEFNELMYGINFHYDLLRA</sequence>
<evidence type="ECO:0000313" key="1">
    <source>
        <dbReference type="EMBL" id="AAD42067.1"/>
    </source>
</evidence>
<protein>
    <submittedName>
        <fullName evidence="1">Merozoite surface protein 1-like protein</fullName>
    </submittedName>
</protein>
<feature type="non-terminal residue" evidence="1">
    <location>
        <position position="129"/>
    </location>
</feature>
<dbReference type="VEuPathDB" id="PlasmoDB:PmUG01_07042000"/>
<feature type="non-terminal residue" evidence="1">
    <location>
        <position position="1"/>
    </location>
</feature>
<dbReference type="AlphaFoldDB" id="Q9Y1B6"/>
<accession>Q9Y1B6</accession>
<organism evidence="1">
    <name type="scientific">Plasmodium malariae</name>
    <dbReference type="NCBI Taxonomy" id="5858"/>
    <lineage>
        <taxon>Eukaryota</taxon>
        <taxon>Sar</taxon>
        <taxon>Alveolata</taxon>
        <taxon>Apicomplexa</taxon>
        <taxon>Aconoidasida</taxon>
        <taxon>Haemosporida</taxon>
        <taxon>Plasmodiidae</taxon>
        <taxon>Plasmodium</taxon>
        <taxon>Plasmodium (Plasmodium)</taxon>
    </lineage>
</organism>